<protein>
    <submittedName>
        <fullName evidence="1">Uncharacterized protein</fullName>
    </submittedName>
</protein>
<dbReference type="EMBL" id="JACVVK020000044">
    <property type="protein sequence ID" value="KAK7499442.1"/>
    <property type="molecule type" value="Genomic_DNA"/>
</dbReference>
<comment type="caution">
    <text evidence="1">The sequence shown here is derived from an EMBL/GenBank/DDBJ whole genome shotgun (WGS) entry which is preliminary data.</text>
</comment>
<accession>A0ABD0LIT2</accession>
<proteinExistence type="predicted"/>
<evidence type="ECO:0000313" key="2">
    <source>
        <dbReference type="Proteomes" id="UP001519460"/>
    </source>
</evidence>
<feature type="non-terminal residue" evidence="1">
    <location>
        <position position="67"/>
    </location>
</feature>
<sequence length="67" mass="7421">MTRPSIRFPYGCSSSYAHRRLPFSEGFVATAPETLKGRVQLRISAAEQGEPAVGDMFNRGRMASPLY</sequence>
<keyword evidence="2" id="KW-1185">Reference proteome</keyword>
<organism evidence="1 2">
    <name type="scientific">Batillaria attramentaria</name>
    <dbReference type="NCBI Taxonomy" id="370345"/>
    <lineage>
        <taxon>Eukaryota</taxon>
        <taxon>Metazoa</taxon>
        <taxon>Spiralia</taxon>
        <taxon>Lophotrochozoa</taxon>
        <taxon>Mollusca</taxon>
        <taxon>Gastropoda</taxon>
        <taxon>Caenogastropoda</taxon>
        <taxon>Sorbeoconcha</taxon>
        <taxon>Cerithioidea</taxon>
        <taxon>Batillariidae</taxon>
        <taxon>Batillaria</taxon>
    </lineage>
</organism>
<name>A0ABD0LIT2_9CAEN</name>
<gene>
    <name evidence="1" type="ORF">BaRGS_00009417</name>
</gene>
<dbReference type="AlphaFoldDB" id="A0ABD0LIT2"/>
<reference evidence="1 2" key="1">
    <citation type="journal article" date="2023" name="Sci. Data">
        <title>Genome assembly of the Korean intertidal mud-creeper Batillaria attramentaria.</title>
        <authorList>
            <person name="Patra A.K."/>
            <person name="Ho P.T."/>
            <person name="Jun S."/>
            <person name="Lee S.J."/>
            <person name="Kim Y."/>
            <person name="Won Y.J."/>
        </authorList>
    </citation>
    <scope>NUCLEOTIDE SEQUENCE [LARGE SCALE GENOMIC DNA]</scope>
    <source>
        <strain evidence="1">Wonlab-2016</strain>
    </source>
</reference>
<evidence type="ECO:0000313" key="1">
    <source>
        <dbReference type="EMBL" id="KAK7499442.1"/>
    </source>
</evidence>
<dbReference type="Proteomes" id="UP001519460">
    <property type="component" value="Unassembled WGS sequence"/>
</dbReference>